<proteinExistence type="predicted"/>
<protein>
    <submittedName>
        <fullName evidence="3">Variant erythrocyte surface antigen-1 family protein</fullName>
    </submittedName>
</protein>
<keyword evidence="4" id="KW-1185">Reference proteome</keyword>
<feature type="compositionally biased region" description="Basic and acidic residues" evidence="1">
    <location>
        <begin position="673"/>
        <end position="687"/>
    </location>
</feature>
<reference evidence="3 4" key="1">
    <citation type="submission" date="2021-06" db="EMBL/GenBank/DDBJ databases">
        <title>Genome sequence of Babesia caballi.</title>
        <authorList>
            <person name="Yamagishi J."/>
            <person name="Kidaka T."/>
            <person name="Ochi A."/>
        </authorList>
    </citation>
    <scope>NUCLEOTIDE SEQUENCE [LARGE SCALE GENOMIC DNA]</scope>
    <source>
        <strain evidence="3">USDA-D6B2</strain>
    </source>
</reference>
<feature type="compositionally biased region" description="Gly residues" evidence="1">
    <location>
        <begin position="656"/>
        <end position="665"/>
    </location>
</feature>
<keyword evidence="2" id="KW-0472">Membrane</keyword>
<dbReference type="GeneID" id="94196922"/>
<feature type="region of interest" description="Disordered" evidence="1">
    <location>
        <begin position="647"/>
        <end position="713"/>
    </location>
</feature>
<gene>
    <name evidence="3" type="ORF">BcabD6B2_48760</name>
</gene>
<comment type="caution">
    <text evidence="3">The sequence shown here is derived from an EMBL/GenBank/DDBJ whole genome shotgun (WGS) entry which is preliminary data.</text>
</comment>
<evidence type="ECO:0000313" key="4">
    <source>
        <dbReference type="Proteomes" id="UP001497744"/>
    </source>
</evidence>
<dbReference type="Proteomes" id="UP001497744">
    <property type="component" value="Unassembled WGS sequence"/>
</dbReference>
<dbReference type="AlphaFoldDB" id="A0AAV4M228"/>
<evidence type="ECO:0000313" key="3">
    <source>
        <dbReference type="EMBL" id="GIX65441.1"/>
    </source>
</evidence>
<evidence type="ECO:0000256" key="2">
    <source>
        <dbReference type="SAM" id="Phobius"/>
    </source>
</evidence>
<feature type="transmembrane region" description="Helical" evidence="2">
    <location>
        <begin position="125"/>
        <end position="142"/>
    </location>
</feature>
<evidence type="ECO:0000256" key="1">
    <source>
        <dbReference type="SAM" id="MobiDB-lite"/>
    </source>
</evidence>
<keyword evidence="2" id="KW-1133">Transmembrane helix</keyword>
<sequence>MREKTSLTEPPENLKEAIDWILRVSGGDSSGNVDDNAINGLADKIKEILVAAGLGDCKNMIEKDIKTFITMLAEGVRLFVGYEESGNVLGKGIWKTGTTQYSYKDATATWIKAGHNNGHETCAKIFLGIFPLCYFLFTFLYFKYKDGISERWEQLQFDGGGNGSRNGKKETLKLFMEAIRFDYSRFSSNTLQSVMRKVAPKFPELSSASVQGGSSYKDFLQHVKKIGEENLKNEYGIVNTTDSPLYGLHLAATTYLKKQFNNGRGIGEPFNKLKKTLQNFEESCENYQDLKGTFGGFLREIGLSAPGSSEPGSDGPRKPGSSGSASAVPVPMNLKEAIDWVLWLSGSDRQGGKKAITDLADKLVTCLRRVTVNGIVASTLLQADGGYGYDDNQKPITHLAERLACFIGYSNGKVDGSGIGARGIYKSAYDTNPNFSDSFKVNEEKAAHVFLGVIPLFFFGLSYLYWRCKGAWAEKTLADGPLKNFMVNMGITQGLDESKTGSYICRLLAKFSELSFDGPKPISYPDLLKDVEKTKTNLKGKSSAVPLASLYFCAFGYFNTKVSNGQIKQLPQNAAEVAATFSWFTQVTQALKLDSSGVLSHAYSKLLGQIKPVFTIVNNEQPQQETPAAEAVGAAANAAVASAAAAVQTGRSNDSGRGGGVGSRGPAGPQGPRGDKGETGERGERGESSSSPTVTGPTTTTPPPQPSSAGPAAGTLTTLALGGGAAAVYFNVGNVATILKGIFGLLK</sequence>
<organism evidence="3 4">
    <name type="scientific">Babesia caballi</name>
    <dbReference type="NCBI Taxonomy" id="5871"/>
    <lineage>
        <taxon>Eukaryota</taxon>
        <taxon>Sar</taxon>
        <taxon>Alveolata</taxon>
        <taxon>Apicomplexa</taxon>
        <taxon>Aconoidasida</taxon>
        <taxon>Piroplasmida</taxon>
        <taxon>Babesiidae</taxon>
        <taxon>Babesia</taxon>
    </lineage>
</organism>
<accession>A0AAV4M228</accession>
<feature type="region of interest" description="Disordered" evidence="1">
    <location>
        <begin position="305"/>
        <end position="328"/>
    </location>
</feature>
<name>A0AAV4M228_BABCB</name>
<dbReference type="EMBL" id="BPLF01000004">
    <property type="protein sequence ID" value="GIX65441.1"/>
    <property type="molecule type" value="Genomic_DNA"/>
</dbReference>
<feature type="compositionally biased region" description="Low complexity" evidence="1">
    <location>
        <begin position="688"/>
        <end position="699"/>
    </location>
</feature>
<dbReference type="RefSeq" id="XP_067717510.1">
    <property type="nucleotide sequence ID" value="XM_067861409.1"/>
</dbReference>
<keyword evidence="2" id="KW-0812">Transmembrane</keyword>